<dbReference type="eggNOG" id="COG0314">
    <property type="taxonomic scope" value="Bacteria"/>
</dbReference>
<sequence>MGPEPSLAELVAEVADPRAGCVATFVGWVRDHDHGRSVERLEYSAHPSASARLADLAAEVASGPGLVAISVQHATGDLRIGDVAVVAAVAAEHRGQAFEACHLLVDRLKAEVPIWKHQVFTDGDDEWVGIP</sequence>
<protein>
    <submittedName>
        <fullName evidence="1">Molybdenum cofactor biosynthesis protein E</fullName>
    </submittedName>
</protein>
<dbReference type="PANTHER" id="PTHR23404">
    <property type="entry name" value="MOLYBDOPTERIN SYNTHASE RELATED"/>
    <property type="match status" value="1"/>
</dbReference>
<organism evidence="1 2">
    <name type="scientific">Austwickia chelonae NBRC 105200</name>
    <dbReference type="NCBI Taxonomy" id="1184607"/>
    <lineage>
        <taxon>Bacteria</taxon>
        <taxon>Bacillati</taxon>
        <taxon>Actinomycetota</taxon>
        <taxon>Actinomycetes</taxon>
        <taxon>Micrococcales</taxon>
        <taxon>Dermatophilaceae</taxon>
        <taxon>Austwickia</taxon>
    </lineage>
</organism>
<dbReference type="EMBL" id="BAGZ01000008">
    <property type="protein sequence ID" value="GAB78304.1"/>
    <property type="molecule type" value="Genomic_DNA"/>
</dbReference>
<dbReference type="InterPro" id="IPR036563">
    <property type="entry name" value="MoaE_sf"/>
</dbReference>
<proteinExistence type="predicted"/>
<dbReference type="Gene3D" id="3.90.1170.40">
    <property type="entry name" value="Molybdopterin biosynthesis MoaE subunit"/>
    <property type="match status" value="1"/>
</dbReference>
<dbReference type="Proteomes" id="UP000008495">
    <property type="component" value="Unassembled WGS sequence"/>
</dbReference>
<evidence type="ECO:0000313" key="1">
    <source>
        <dbReference type="EMBL" id="GAB78304.1"/>
    </source>
</evidence>
<reference evidence="1 2" key="1">
    <citation type="submission" date="2012-08" db="EMBL/GenBank/DDBJ databases">
        <title>Whole genome shotgun sequence of Austwickia chelonae NBRC 105200.</title>
        <authorList>
            <person name="Yoshida I."/>
            <person name="Hosoyama A."/>
            <person name="Tsuchikane K."/>
            <person name="Katsumata H."/>
            <person name="Ando Y."/>
            <person name="Ohji S."/>
            <person name="Hamada M."/>
            <person name="Tamura T."/>
            <person name="Yamazoe A."/>
            <person name="Yamazaki S."/>
            <person name="Fujita N."/>
        </authorList>
    </citation>
    <scope>NUCLEOTIDE SEQUENCE [LARGE SCALE GENOMIC DNA]</scope>
    <source>
        <strain evidence="1 2">NBRC 105200</strain>
    </source>
</reference>
<dbReference type="InterPro" id="IPR003448">
    <property type="entry name" value="Mopterin_biosynth_MoaE"/>
</dbReference>
<evidence type="ECO:0000313" key="2">
    <source>
        <dbReference type="Proteomes" id="UP000008495"/>
    </source>
</evidence>
<comment type="caution">
    <text evidence="1">The sequence shown here is derived from an EMBL/GenBank/DDBJ whole genome shotgun (WGS) entry which is preliminary data.</text>
</comment>
<dbReference type="STRING" id="100225.SAMN05421595_0820"/>
<accession>K6VNI9</accession>
<dbReference type="GO" id="GO:0006777">
    <property type="term" value="P:Mo-molybdopterin cofactor biosynthetic process"/>
    <property type="evidence" value="ECO:0007669"/>
    <property type="project" value="InterPro"/>
</dbReference>
<keyword evidence="2" id="KW-1185">Reference proteome</keyword>
<dbReference type="CDD" id="cd00756">
    <property type="entry name" value="MoaE"/>
    <property type="match status" value="1"/>
</dbReference>
<dbReference type="Pfam" id="PF02391">
    <property type="entry name" value="MoaE"/>
    <property type="match status" value="1"/>
</dbReference>
<dbReference type="SUPFAM" id="SSF54690">
    <property type="entry name" value="Molybdopterin synthase subunit MoaE"/>
    <property type="match status" value="1"/>
</dbReference>
<name>K6VNI9_9MICO</name>
<gene>
    <name evidence="1" type="primary">moaE</name>
    <name evidence="1" type="ORF">AUCHE_08_05500</name>
</gene>
<dbReference type="AlphaFoldDB" id="K6VNI9"/>